<dbReference type="EMBL" id="AUPC02000063">
    <property type="protein sequence ID" value="POG75224.1"/>
    <property type="molecule type" value="Genomic_DNA"/>
</dbReference>
<dbReference type="AlphaFoldDB" id="A0A2P4QC81"/>
<accession>A0A2P4QC81</accession>
<keyword evidence="2" id="KW-1185">Reference proteome</keyword>
<comment type="caution">
    <text evidence="1">The sequence shown here is derived from an EMBL/GenBank/DDBJ whole genome shotgun (WGS) entry which is preliminary data.</text>
</comment>
<reference evidence="1 2" key="1">
    <citation type="journal article" date="2013" name="Proc. Natl. Acad. Sci. U.S.A.">
        <title>Genome of an arbuscular mycorrhizal fungus provides insight into the oldest plant symbiosis.</title>
        <authorList>
            <person name="Tisserant E."/>
            <person name="Malbreil M."/>
            <person name="Kuo A."/>
            <person name="Kohler A."/>
            <person name="Symeonidi A."/>
            <person name="Balestrini R."/>
            <person name="Charron P."/>
            <person name="Duensing N."/>
            <person name="Frei Dit Frey N."/>
            <person name="Gianinazzi-Pearson V."/>
            <person name="Gilbert L.B."/>
            <person name="Handa Y."/>
            <person name="Herr J.R."/>
            <person name="Hijri M."/>
            <person name="Koul R."/>
            <person name="Kawaguchi M."/>
            <person name="Krajinski F."/>
            <person name="Lammers P.J."/>
            <person name="Masclaux F.G."/>
            <person name="Murat C."/>
            <person name="Morin E."/>
            <person name="Ndikumana S."/>
            <person name="Pagni M."/>
            <person name="Petitpierre D."/>
            <person name="Requena N."/>
            <person name="Rosikiewicz P."/>
            <person name="Riley R."/>
            <person name="Saito K."/>
            <person name="San Clemente H."/>
            <person name="Shapiro H."/>
            <person name="van Tuinen D."/>
            <person name="Becard G."/>
            <person name="Bonfante P."/>
            <person name="Paszkowski U."/>
            <person name="Shachar-Hill Y.Y."/>
            <person name="Tuskan G.A."/>
            <person name="Young P.W."/>
            <person name="Sanders I.R."/>
            <person name="Henrissat B."/>
            <person name="Rensing S.A."/>
            <person name="Grigoriev I.V."/>
            <person name="Corradi N."/>
            <person name="Roux C."/>
            <person name="Martin F."/>
        </authorList>
    </citation>
    <scope>NUCLEOTIDE SEQUENCE [LARGE SCALE GENOMIC DNA]</scope>
    <source>
        <strain evidence="1 2">DAOM 197198</strain>
    </source>
</reference>
<sequence length="56" mass="6564">MNYIFFFNSSFQKYYVNSINSLLSMLKTNNKIFGLYSFSGNHSKNSNSLIENNIRL</sequence>
<evidence type="ECO:0000313" key="1">
    <source>
        <dbReference type="EMBL" id="POG75224.1"/>
    </source>
</evidence>
<protein>
    <submittedName>
        <fullName evidence="1">Uncharacterized protein</fullName>
    </submittedName>
</protein>
<evidence type="ECO:0000313" key="2">
    <source>
        <dbReference type="Proteomes" id="UP000018888"/>
    </source>
</evidence>
<gene>
    <name evidence="1" type="ORF">GLOIN_2v1568033</name>
</gene>
<proteinExistence type="predicted"/>
<dbReference type="Proteomes" id="UP000018888">
    <property type="component" value="Unassembled WGS sequence"/>
</dbReference>
<organism evidence="1 2">
    <name type="scientific">Rhizophagus irregularis (strain DAOM 181602 / DAOM 197198 / MUCL 43194)</name>
    <name type="common">Arbuscular mycorrhizal fungus</name>
    <name type="synonym">Glomus intraradices</name>
    <dbReference type="NCBI Taxonomy" id="747089"/>
    <lineage>
        <taxon>Eukaryota</taxon>
        <taxon>Fungi</taxon>
        <taxon>Fungi incertae sedis</taxon>
        <taxon>Mucoromycota</taxon>
        <taxon>Glomeromycotina</taxon>
        <taxon>Glomeromycetes</taxon>
        <taxon>Glomerales</taxon>
        <taxon>Glomeraceae</taxon>
        <taxon>Rhizophagus</taxon>
    </lineage>
</organism>
<name>A0A2P4QC81_RHIID</name>
<reference evidence="1 2" key="2">
    <citation type="journal article" date="2018" name="New Phytol.">
        <title>High intraspecific genome diversity in the model arbuscular mycorrhizal symbiont Rhizophagus irregularis.</title>
        <authorList>
            <person name="Chen E.C.H."/>
            <person name="Morin E."/>
            <person name="Beaudet D."/>
            <person name="Noel J."/>
            <person name="Yildirir G."/>
            <person name="Ndikumana S."/>
            <person name="Charron P."/>
            <person name="St-Onge C."/>
            <person name="Giorgi J."/>
            <person name="Kruger M."/>
            <person name="Marton T."/>
            <person name="Ropars J."/>
            <person name="Grigoriev I.V."/>
            <person name="Hainaut M."/>
            <person name="Henrissat B."/>
            <person name="Roux C."/>
            <person name="Martin F."/>
            <person name="Corradi N."/>
        </authorList>
    </citation>
    <scope>NUCLEOTIDE SEQUENCE [LARGE SCALE GENOMIC DNA]</scope>
    <source>
        <strain evidence="1 2">DAOM 197198</strain>
    </source>
</reference>